<dbReference type="AlphaFoldDB" id="A0A540R556"/>
<evidence type="ECO:0000259" key="9">
    <source>
        <dbReference type="Pfam" id="PF01061"/>
    </source>
</evidence>
<dbReference type="GO" id="GO:0015920">
    <property type="term" value="P:lipopolysaccharide transport"/>
    <property type="evidence" value="ECO:0007669"/>
    <property type="project" value="TreeGrafter"/>
</dbReference>
<feature type="transmembrane region" description="Helical" evidence="8">
    <location>
        <begin position="290"/>
        <end position="310"/>
    </location>
</feature>
<accession>A0A540R556</accession>
<sequence>MCFLQLIAFSRRATPTGDLGEDRVCHVHDNNQLRADIARMTAVTDQGEIPPSQSMTFKAAFADLIEGARQRELWFKLGVQDIKQRYRRSVLGPFWITIATGVMAAALGLLYSLLFKIPLSTFLPHVTVGLIMWNFISGAIKEGATVFIDNEGLIKQLPAPLSVHVYRLVWRQTLFLGHNLIIWLILLAIFPRHLGWEFWLFLPALALLLVNGVWVSMFFGIVATRFRDVAPLLDSLTQLLFYVTPIVWMTSTLKDNASVSSRARLAELNPLYHYMEIVRAPMIGQPVAAYHWWIVIACTIGGVLLAALAMRQWRFRVSYWV</sequence>
<evidence type="ECO:0000256" key="1">
    <source>
        <dbReference type="ARBA" id="ARBA00004651"/>
    </source>
</evidence>
<evidence type="ECO:0000256" key="7">
    <source>
        <dbReference type="ARBA" id="ARBA00023136"/>
    </source>
</evidence>
<feature type="transmembrane region" description="Helical" evidence="8">
    <location>
        <begin position="198"/>
        <end position="222"/>
    </location>
</feature>
<feature type="transmembrane region" description="Helical" evidence="8">
    <location>
        <begin position="229"/>
        <end position="248"/>
    </location>
</feature>
<dbReference type="GO" id="GO:0140359">
    <property type="term" value="F:ABC-type transporter activity"/>
    <property type="evidence" value="ECO:0007669"/>
    <property type="project" value="InterPro"/>
</dbReference>
<keyword evidence="3" id="KW-0813">Transport</keyword>
<feature type="domain" description="ABC-2 type transporter transmembrane" evidence="9">
    <location>
        <begin position="77"/>
        <end position="281"/>
    </location>
</feature>
<evidence type="ECO:0000313" key="10">
    <source>
        <dbReference type="EMBL" id="TQE42873.1"/>
    </source>
</evidence>
<dbReference type="PANTHER" id="PTHR30413:SF10">
    <property type="entry name" value="CAPSULE POLYSACCHARIDE EXPORT INNER-MEMBRANE PROTEIN CTRC"/>
    <property type="match status" value="1"/>
</dbReference>
<dbReference type="Proteomes" id="UP000318080">
    <property type="component" value="Unassembled WGS sequence"/>
</dbReference>
<protein>
    <submittedName>
        <fullName evidence="10">ABC transporter permease</fullName>
    </submittedName>
</protein>
<reference evidence="10 11" key="1">
    <citation type="submission" date="2019-06" db="EMBL/GenBank/DDBJ databases">
        <title>Draft genome of C. phoceense Strain 272.</title>
        <authorList>
            <person name="Pacheco L.G.C."/>
            <person name="Barberis C.M."/>
            <person name="Almuzara M.N."/>
            <person name="Traglia G.M."/>
            <person name="Santos C.S."/>
            <person name="Rocha D.J.P.G."/>
            <person name="Aguiar E.R.G.R."/>
            <person name="Vay C.A."/>
        </authorList>
    </citation>
    <scope>NUCLEOTIDE SEQUENCE [LARGE SCALE GENOMIC DNA]</scope>
    <source>
        <strain evidence="10 11">272</strain>
    </source>
</reference>
<dbReference type="InterPro" id="IPR013525">
    <property type="entry name" value="ABC2_TM"/>
</dbReference>
<keyword evidence="4" id="KW-1003">Cell membrane</keyword>
<keyword evidence="5 8" id="KW-0812">Transmembrane</keyword>
<evidence type="ECO:0000256" key="6">
    <source>
        <dbReference type="ARBA" id="ARBA00022989"/>
    </source>
</evidence>
<gene>
    <name evidence="10" type="ORF">EJK80_10165</name>
</gene>
<comment type="caution">
    <text evidence="10">The sequence shown here is derived from an EMBL/GenBank/DDBJ whole genome shotgun (WGS) entry which is preliminary data.</text>
</comment>
<dbReference type="STRING" id="1686286.GCA_900092335_00648"/>
<evidence type="ECO:0000256" key="3">
    <source>
        <dbReference type="ARBA" id="ARBA00022448"/>
    </source>
</evidence>
<evidence type="ECO:0000256" key="5">
    <source>
        <dbReference type="ARBA" id="ARBA00022692"/>
    </source>
</evidence>
<evidence type="ECO:0000256" key="4">
    <source>
        <dbReference type="ARBA" id="ARBA00022475"/>
    </source>
</evidence>
<name>A0A540R556_9CORY</name>
<evidence type="ECO:0000256" key="8">
    <source>
        <dbReference type="SAM" id="Phobius"/>
    </source>
</evidence>
<feature type="transmembrane region" description="Helical" evidence="8">
    <location>
        <begin position="90"/>
        <end position="111"/>
    </location>
</feature>
<comment type="similarity">
    <text evidence="2">Belongs to the ABC-2 integral membrane protein family.</text>
</comment>
<comment type="subcellular location">
    <subcellularLocation>
        <location evidence="1">Cell membrane</location>
        <topology evidence="1">Multi-pass membrane protein</topology>
    </subcellularLocation>
</comment>
<dbReference type="GO" id="GO:0005886">
    <property type="term" value="C:plasma membrane"/>
    <property type="evidence" value="ECO:0007669"/>
    <property type="project" value="UniProtKB-SubCell"/>
</dbReference>
<evidence type="ECO:0000256" key="2">
    <source>
        <dbReference type="ARBA" id="ARBA00007783"/>
    </source>
</evidence>
<organism evidence="10 11">
    <name type="scientific">Corynebacterium phoceense</name>
    <dbReference type="NCBI Taxonomy" id="1686286"/>
    <lineage>
        <taxon>Bacteria</taxon>
        <taxon>Bacillati</taxon>
        <taxon>Actinomycetota</taxon>
        <taxon>Actinomycetes</taxon>
        <taxon>Mycobacteriales</taxon>
        <taxon>Corynebacteriaceae</taxon>
        <taxon>Corynebacterium</taxon>
    </lineage>
</organism>
<evidence type="ECO:0000313" key="11">
    <source>
        <dbReference type="Proteomes" id="UP000318080"/>
    </source>
</evidence>
<keyword evidence="7 8" id="KW-0472">Membrane</keyword>
<keyword evidence="6 8" id="KW-1133">Transmembrane helix</keyword>
<keyword evidence="11" id="KW-1185">Reference proteome</keyword>
<feature type="transmembrane region" description="Helical" evidence="8">
    <location>
        <begin position="174"/>
        <end position="192"/>
    </location>
</feature>
<dbReference type="Pfam" id="PF01061">
    <property type="entry name" value="ABC2_membrane"/>
    <property type="match status" value="1"/>
</dbReference>
<dbReference type="PANTHER" id="PTHR30413">
    <property type="entry name" value="INNER MEMBRANE TRANSPORT PERMEASE"/>
    <property type="match status" value="1"/>
</dbReference>
<dbReference type="EMBL" id="VHIR01000016">
    <property type="protein sequence ID" value="TQE42873.1"/>
    <property type="molecule type" value="Genomic_DNA"/>
</dbReference>
<proteinExistence type="inferred from homology"/>